<dbReference type="Proteomes" id="UP001500631">
    <property type="component" value="Unassembled WGS sequence"/>
</dbReference>
<evidence type="ECO:0000313" key="1">
    <source>
        <dbReference type="EMBL" id="GAA5104014.1"/>
    </source>
</evidence>
<protein>
    <recommendedName>
        <fullName evidence="3">Uracil-DNA glycosylase-like domain-containing protein</fullName>
    </recommendedName>
</protein>
<reference evidence="2" key="1">
    <citation type="journal article" date="2019" name="Int. J. Syst. Evol. Microbiol.">
        <title>The Global Catalogue of Microorganisms (GCM) 10K type strain sequencing project: providing services to taxonomists for standard genome sequencing and annotation.</title>
        <authorList>
            <consortium name="The Broad Institute Genomics Platform"/>
            <consortium name="The Broad Institute Genome Sequencing Center for Infectious Disease"/>
            <person name="Wu L."/>
            <person name="Ma J."/>
        </authorList>
    </citation>
    <scope>NUCLEOTIDE SEQUENCE [LARGE SCALE GENOMIC DNA]</scope>
    <source>
        <strain evidence="2">JCM 18424</strain>
    </source>
</reference>
<gene>
    <name evidence="1" type="ORF">GCM10023338_23130</name>
</gene>
<organism evidence="1 2">
    <name type="scientific">Wohlfahrtiimonas larvae</name>
    <dbReference type="NCBI Taxonomy" id="1157986"/>
    <lineage>
        <taxon>Bacteria</taxon>
        <taxon>Pseudomonadati</taxon>
        <taxon>Pseudomonadota</taxon>
        <taxon>Gammaproteobacteria</taxon>
        <taxon>Cardiobacteriales</taxon>
        <taxon>Ignatzschineriaceae</taxon>
        <taxon>Wohlfahrtiimonas</taxon>
    </lineage>
</organism>
<name>A0ABP9MXI3_9GAMM</name>
<evidence type="ECO:0008006" key="3">
    <source>
        <dbReference type="Google" id="ProtNLM"/>
    </source>
</evidence>
<evidence type="ECO:0000313" key="2">
    <source>
        <dbReference type="Proteomes" id="UP001500631"/>
    </source>
</evidence>
<proteinExistence type="predicted"/>
<accession>A0ABP9MXI3</accession>
<keyword evidence="2" id="KW-1185">Reference proteome</keyword>
<dbReference type="EMBL" id="BAABKE010000010">
    <property type="protein sequence ID" value="GAA5104014.1"/>
    <property type="molecule type" value="Genomic_DNA"/>
</dbReference>
<comment type="caution">
    <text evidence="1">The sequence shown here is derived from an EMBL/GenBank/DDBJ whole genome shotgun (WGS) entry which is preliminary data.</text>
</comment>
<dbReference type="RefSeq" id="WP_077926639.1">
    <property type="nucleotide sequence ID" value="NZ_BAABKE010000010.1"/>
</dbReference>
<sequence length="258" mass="30164">MTTPIENFKKIAASFYGCDGGNLDSDFWFCGLEWGNDLNELKTIIEVDDPLREHGYLPDDGKTQDFCQNISWARSFSDAHHNQYNYTICDFLNEFNIPKIEKNLTDYEKFIIKNKILFNMKDGIGFKMNMFLLNSPKNNSPWEEKHKKLTGFESRQDYHHWCINGERAQFFQELIKQHQPKYLICTGISSDYEFFSFFGCDHSTAQYASDEGIRIVFSEIPNTQTNIIVVPFFGYYQHCINSSEKLTNLIKLIKANIK</sequence>